<dbReference type="GO" id="GO:0006094">
    <property type="term" value="P:gluconeogenesis"/>
    <property type="evidence" value="ECO:0007669"/>
    <property type="project" value="UniProtKB-KW"/>
</dbReference>
<keyword evidence="14" id="KW-1185">Reference proteome</keyword>
<protein>
    <recommendedName>
        <fullName evidence="10">Transcription activator of gluconeogenesis ERT1</fullName>
    </recommendedName>
</protein>
<feature type="region of interest" description="Disordered" evidence="11">
    <location>
        <begin position="1"/>
        <end position="57"/>
    </location>
</feature>
<evidence type="ECO:0000256" key="6">
    <source>
        <dbReference type="ARBA" id="ARBA00023015"/>
    </source>
</evidence>
<comment type="subcellular location">
    <subcellularLocation>
        <location evidence="1">Nucleus</location>
    </subcellularLocation>
</comment>
<dbReference type="GO" id="GO:0005634">
    <property type="term" value="C:nucleus"/>
    <property type="evidence" value="ECO:0007669"/>
    <property type="project" value="UniProtKB-SubCell"/>
</dbReference>
<feature type="compositionally biased region" description="Polar residues" evidence="11">
    <location>
        <begin position="39"/>
        <end position="50"/>
    </location>
</feature>
<dbReference type="GO" id="GO:0008270">
    <property type="term" value="F:zinc ion binding"/>
    <property type="evidence" value="ECO:0007669"/>
    <property type="project" value="InterPro"/>
</dbReference>
<gene>
    <name evidence="13" type="ORF">NliqN6_4751</name>
</gene>
<dbReference type="Pfam" id="PF24990">
    <property type="entry name" value="PAS_13"/>
    <property type="match status" value="1"/>
</dbReference>
<dbReference type="PANTHER" id="PTHR47659:SF1">
    <property type="entry name" value="TRANSCRIPTION ACTIVATOR OF GLUCONEOGENESIS ERT1"/>
    <property type="match status" value="1"/>
</dbReference>
<comment type="similarity">
    <text evidence="2">Belongs to the ERT1/acuK family.</text>
</comment>
<keyword evidence="7" id="KW-0238">DNA-binding</keyword>
<dbReference type="GO" id="GO:0000977">
    <property type="term" value="F:RNA polymerase II transcription regulatory region sequence-specific DNA binding"/>
    <property type="evidence" value="ECO:0007669"/>
    <property type="project" value="TreeGrafter"/>
</dbReference>
<proteinExistence type="inferred from homology"/>
<evidence type="ECO:0000313" key="13">
    <source>
        <dbReference type="EMBL" id="GHJ88349.1"/>
    </source>
</evidence>
<evidence type="ECO:0000256" key="7">
    <source>
        <dbReference type="ARBA" id="ARBA00023125"/>
    </source>
</evidence>
<dbReference type="InterPro" id="IPR050335">
    <property type="entry name" value="ERT1_acuK_gluconeogen_tf"/>
</dbReference>
<dbReference type="GO" id="GO:0009267">
    <property type="term" value="P:cellular response to starvation"/>
    <property type="evidence" value="ECO:0007669"/>
    <property type="project" value="TreeGrafter"/>
</dbReference>
<keyword evidence="4" id="KW-0479">Metal-binding</keyword>
<sequence>MQEPLASLYNSENNAVLGPSYQPPSTTTSAAVVPMFVQPASSNGGSQNGDTGTGHAKPVKKKAAKACLQCQRAHLTCDDSRPCQRCVKKGQGDECTEGKRKKAKYLMDDSEKATLAGYSSTHRPVTVNRGGGVGGTGTLRSPRIGDIGIAPAPSGSKNTGSGTGTDPGVGLGKGGTDGLEFFGASMAEGTGVTTAVGNSGDPTGSGMGRELWQETDTMYDNLPLDPAYPFGSEAANLEYAMLSSMFADSGTVTTPTLHSNSTDPPLFTLDNDWPESVPLGRDPRRTAATTGADQNAAQQPQQQMAITQPFGNGEAVAVDAGSADEGIVGLTFTGSAGVMVVESPVTTMSPRDVYSLVVKPHDYTEGYHDLMKHLAKHFNQASILRVVRALAAFRPSLIALQMPLTTEDEVFLEKSFQRTLIELEKLISYNGTPTAVWRRTGEVCLAGDEFCKLVDKSRTELVGRKRYIYHLFDHHSTVDYFEKFSQHAFENTTQNFFMQVTLVVREIDPQRLPPETVKKIPCAGSFTIRRDVFDLPSVIIGQLLPATT</sequence>
<feature type="region of interest" description="Disordered" evidence="11">
    <location>
        <begin position="256"/>
        <end position="302"/>
    </location>
</feature>
<feature type="compositionally biased region" description="Low complexity" evidence="11">
    <location>
        <begin position="292"/>
        <end position="302"/>
    </location>
</feature>
<dbReference type="PANTHER" id="PTHR47659">
    <property type="entry name" value="ZN(II)2CYS6 TRANSCRIPTION FACTOR (EUROFUNG)-RELATED"/>
    <property type="match status" value="1"/>
</dbReference>
<evidence type="ECO:0000256" key="2">
    <source>
        <dbReference type="ARBA" id="ARBA00010855"/>
    </source>
</evidence>
<evidence type="ECO:0000256" key="3">
    <source>
        <dbReference type="ARBA" id="ARBA00022432"/>
    </source>
</evidence>
<evidence type="ECO:0000256" key="10">
    <source>
        <dbReference type="ARBA" id="ARBA00040903"/>
    </source>
</evidence>
<feature type="region of interest" description="Disordered" evidence="11">
    <location>
        <begin position="122"/>
        <end position="167"/>
    </location>
</feature>
<keyword evidence="9" id="KW-0539">Nucleus</keyword>
<evidence type="ECO:0000256" key="5">
    <source>
        <dbReference type="ARBA" id="ARBA00022833"/>
    </source>
</evidence>
<reference evidence="13" key="1">
    <citation type="submission" date="2020-07" db="EMBL/GenBank/DDBJ databases">
        <title>Draft Genome Sequence of a Deep-Sea Yeast, Naganishia (Cryptococcus) liquefaciens strain N6.</title>
        <authorList>
            <person name="Han Y.W."/>
            <person name="Kajitani R."/>
            <person name="Morimoto H."/>
            <person name="Parhat M."/>
            <person name="Tsubouchi H."/>
            <person name="Bakenova O."/>
            <person name="Ogata M."/>
            <person name="Argunhan B."/>
            <person name="Aoki R."/>
            <person name="Kajiwara S."/>
            <person name="Itoh T."/>
            <person name="Iwasaki H."/>
        </authorList>
    </citation>
    <scope>NUCLEOTIDE SEQUENCE</scope>
    <source>
        <strain evidence="13">N6</strain>
    </source>
</reference>
<dbReference type="InterPro" id="IPR036864">
    <property type="entry name" value="Zn2-C6_fun-type_DNA-bd_sf"/>
</dbReference>
<dbReference type="GO" id="GO:0000981">
    <property type="term" value="F:DNA-binding transcription factor activity, RNA polymerase II-specific"/>
    <property type="evidence" value="ECO:0007669"/>
    <property type="project" value="InterPro"/>
</dbReference>
<dbReference type="Gene3D" id="4.10.240.10">
    <property type="entry name" value="Zn(2)-C6 fungal-type DNA-binding domain"/>
    <property type="match status" value="1"/>
</dbReference>
<evidence type="ECO:0000313" key="14">
    <source>
        <dbReference type="Proteomes" id="UP000620104"/>
    </source>
</evidence>
<dbReference type="AlphaFoldDB" id="A0A8H3TWG8"/>
<keyword evidence="5" id="KW-0862">Zinc</keyword>
<evidence type="ECO:0000259" key="12">
    <source>
        <dbReference type="PROSITE" id="PS50048"/>
    </source>
</evidence>
<evidence type="ECO:0000256" key="4">
    <source>
        <dbReference type="ARBA" id="ARBA00022723"/>
    </source>
</evidence>
<dbReference type="CDD" id="cd00067">
    <property type="entry name" value="GAL4"/>
    <property type="match status" value="1"/>
</dbReference>
<dbReference type="Proteomes" id="UP000620104">
    <property type="component" value="Unassembled WGS sequence"/>
</dbReference>
<name>A0A8H3TWG8_9TREE</name>
<keyword evidence="6" id="KW-0805">Transcription regulation</keyword>
<feature type="domain" description="Zn(2)-C6 fungal-type" evidence="12">
    <location>
        <begin position="66"/>
        <end position="97"/>
    </location>
</feature>
<evidence type="ECO:0000256" key="1">
    <source>
        <dbReference type="ARBA" id="ARBA00004123"/>
    </source>
</evidence>
<dbReference type="SMART" id="SM00066">
    <property type="entry name" value="GAL4"/>
    <property type="match status" value="1"/>
</dbReference>
<organism evidence="13 14">
    <name type="scientific">Naganishia liquefaciens</name>
    <dbReference type="NCBI Taxonomy" id="104408"/>
    <lineage>
        <taxon>Eukaryota</taxon>
        <taxon>Fungi</taxon>
        <taxon>Dikarya</taxon>
        <taxon>Basidiomycota</taxon>
        <taxon>Agaricomycotina</taxon>
        <taxon>Tremellomycetes</taxon>
        <taxon>Filobasidiales</taxon>
        <taxon>Filobasidiaceae</taxon>
        <taxon>Naganishia</taxon>
    </lineage>
</organism>
<dbReference type="PROSITE" id="PS50048">
    <property type="entry name" value="ZN2_CY6_FUNGAL_2"/>
    <property type="match status" value="1"/>
</dbReference>
<dbReference type="EMBL" id="BLZA01000030">
    <property type="protein sequence ID" value="GHJ88349.1"/>
    <property type="molecule type" value="Genomic_DNA"/>
</dbReference>
<comment type="caution">
    <text evidence="13">The sequence shown here is derived from an EMBL/GenBank/DDBJ whole genome shotgun (WGS) entry which is preliminary data.</text>
</comment>
<dbReference type="Pfam" id="PF00172">
    <property type="entry name" value="Zn_clus"/>
    <property type="match status" value="1"/>
</dbReference>
<dbReference type="InterPro" id="IPR001138">
    <property type="entry name" value="Zn2Cys6_DnaBD"/>
</dbReference>
<keyword evidence="8" id="KW-0804">Transcription</keyword>
<keyword evidence="3" id="KW-0312">Gluconeogenesis</keyword>
<evidence type="ECO:0000256" key="9">
    <source>
        <dbReference type="ARBA" id="ARBA00023242"/>
    </source>
</evidence>
<dbReference type="InterPro" id="IPR056751">
    <property type="entry name" value="PAS_13"/>
</dbReference>
<evidence type="ECO:0000256" key="8">
    <source>
        <dbReference type="ARBA" id="ARBA00023163"/>
    </source>
</evidence>
<dbReference type="OrthoDB" id="2538135at2759"/>
<dbReference type="SUPFAM" id="SSF57701">
    <property type="entry name" value="Zn2/Cys6 DNA-binding domain"/>
    <property type="match status" value="1"/>
</dbReference>
<accession>A0A8H3TWG8</accession>
<evidence type="ECO:0000256" key="11">
    <source>
        <dbReference type="SAM" id="MobiDB-lite"/>
    </source>
</evidence>